<proteinExistence type="predicted"/>
<gene>
    <name evidence="3" type="ORF">STCU_02565</name>
    <name evidence="2" type="ORF">STCU_06670</name>
    <name evidence="1" type="ORF">STCU_07962</name>
</gene>
<protein>
    <submittedName>
        <fullName evidence="2">Uncharacterized protein</fullName>
    </submittedName>
</protein>
<accession>S9U9H8</accession>
<dbReference type="SUPFAM" id="SSF48452">
    <property type="entry name" value="TPR-like"/>
    <property type="match status" value="1"/>
</dbReference>
<dbReference type="AlphaFoldDB" id="S9U9H8"/>
<dbReference type="Proteomes" id="UP000015354">
    <property type="component" value="Unassembled WGS sequence"/>
</dbReference>
<keyword evidence="4" id="KW-1185">Reference proteome</keyword>
<dbReference type="InterPro" id="IPR011990">
    <property type="entry name" value="TPR-like_helical_dom_sf"/>
</dbReference>
<organism evidence="2 4">
    <name type="scientific">Strigomonas culicis</name>
    <dbReference type="NCBI Taxonomy" id="28005"/>
    <lineage>
        <taxon>Eukaryota</taxon>
        <taxon>Discoba</taxon>
        <taxon>Euglenozoa</taxon>
        <taxon>Kinetoplastea</taxon>
        <taxon>Metakinetoplastina</taxon>
        <taxon>Trypanosomatida</taxon>
        <taxon>Trypanosomatidae</taxon>
        <taxon>Strigomonadinae</taxon>
        <taxon>Strigomonas</taxon>
    </lineage>
</organism>
<dbReference type="OrthoDB" id="275798at2759"/>
<reference evidence="2 4" key="1">
    <citation type="journal article" date="2013" name="PLoS ONE">
        <title>Predicting the Proteins of Angomonas deanei, Strigomonas culicis and Their Respective Endosymbionts Reveals New Aspects of the Trypanosomatidae Family.</title>
        <authorList>
            <person name="Motta M.C."/>
            <person name="Martins A.C."/>
            <person name="de Souza S.S."/>
            <person name="Catta-Preta C.M."/>
            <person name="Silva R."/>
            <person name="Klein C.C."/>
            <person name="de Almeida L.G."/>
            <person name="de Lima Cunha O."/>
            <person name="Ciapina L.P."/>
            <person name="Brocchi M."/>
            <person name="Colabardini A.C."/>
            <person name="de Araujo Lima B."/>
            <person name="Machado C.R."/>
            <person name="de Almeida Soares C.M."/>
            <person name="Probst C.M."/>
            <person name="de Menezes C.B."/>
            <person name="Thompson C.E."/>
            <person name="Bartholomeu D.C."/>
            <person name="Gradia D.F."/>
            <person name="Pavoni D.P."/>
            <person name="Grisard E.C."/>
            <person name="Fantinatti-Garboggini F."/>
            <person name="Marchini F.K."/>
            <person name="Rodrigues-Luiz G.F."/>
            <person name="Wagner G."/>
            <person name="Goldman G.H."/>
            <person name="Fietto J.L."/>
            <person name="Elias M.C."/>
            <person name="Goldman M.H."/>
            <person name="Sagot M.F."/>
            <person name="Pereira M."/>
            <person name="Stoco P.H."/>
            <person name="de Mendonca-Neto R.P."/>
            <person name="Teixeira S.M."/>
            <person name="Maciel T.E."/>
            <person name="de Oliveira Mendes T.A."/>
            <person name="Urmenyi T.P."/>
            <person name="de Souza W."/>
            <person name="Schenkman S."/>
            <person name="de Vasconcelos A.T."/>
        </authorList>
    </citation>
    <scope>NUCLEOTIDE SEQUENCE [LARGE SCALE GENOMIC DNA]</scope>
</reference>
<evidence type="ECO:0000313" key="1">
    <source>
        <dbReference type="EMBL" id="EPY22997.1"/>
    </source>
</evidence>
<comment type="caution">
    <text evidence="2">The sequence shown here is derived from an EMBL/GenBank/DDBJ whole genome shotgun (WGS) entry which is preliminary data.</text>
</comment>
<reference evidence="2" key="2">
    <citation type="submission" date="2013-03" db="EMBL/GenBank/DDBJ databases">
        <authorList>
            <person name="Motta M.C.M."/>
            <person name="Martins A.C.A."/>
            <person name="Preta C.M.C.C."/>
            <person name="Silva R."/>
            <person name="de Souza S.S."/>
            <person name="Klein C.C."/>
            <person name="de Almeida L.G.P."/>
            <person name="Cunha O.L."/>
            <person name="Colabardini A.C."/>
            <person name="Lima B.A."/>
            <person name="Machado C.R."/>
            <person name="Soares C.M.A."/>
            <person name="de Menezes C.B.A."/>
            <person name="Bartolomeu D.C."/>
            <person name="Grisard E.C."/>
            <person name="Fantinatti-Garboggini F."/>
            <person name="Rodrigues-Luiz G.F."/>
            <person name="Wagner G."/>
            <person name="Goldman G.H."/>
            <person name="Fietto J.L.R."/>
            <person name="Ciapina L.P."/>
            <person name="Brocchi M."/>
            <person name="Elias M.C."/>
            <person name="Goldman M.H.S."/>
            <person name="Sagot M.-F."/>
            <person name="Pereira M."/>
            <person name="Stoco P.H."/>
            <person name="Teixeira S.M.R."/>
            <person name="de Mendonca-Neto R.P."/>
            <person name="Maciel T.E.F."/>
            <person name="Mendes T.A.O."/>
            <person name="Urmenyi T.P."/>
            <person name="Teixeira M.M.G."/>
            <person name="de Camargo E.F.P."/>
            <person name="de Sousa W."/>
            <person name="Schenkman S."/>
            <person name="de Vasconcelos A.T.R."/>
        </authorList>
    </citation>
    <scope>NUCLEOTIDE SEQUENCE</scope>
</reference>
<sequence length="444" mass="49968">MFKRSCTWSSYQRGGWSPGSKHQKHMSMNPTLFLYRFPGPRGPGPYTMKYWWTLGCFPSGIQVPFRLHEFLATYQQEHVPIEVEEWLHCFVKDPVQSLEEAVDDLFLEMENMPALEEAKGYSMNEHSVKKLLKPLKKFEEQLGIHVPASGVRSALGSAKLREKVLDDLYDYKEAIKANGSTPHRRYAKENMELLDLQSSDKPLLEDNSNKGQISETLGKTVGAIMSPPLDTAKDERKLIQLLTSFAEGCVRKENHADAFSLLSSSLAFAHDDETRSIVHANVAASAILDGQFKEGEYHGRESALLATAAQKTTSGSRGYALWATAVAYQDDFERAERIIDDALEIYTGDQQLLQAKEQIKTAMTANKHMSPSLRGSRMPLKSQQARGLYQGSGRLFDNEFDWAVFKNKLYPSKMDPRTNEMGSVFRRVGDLGGHISTSRSTEIL</sequence>
<dbReference type="EMBL" id="ATMH01002565">
    <property type="protein sequence ID" value="EPY32947.1"/>
    <property type="molecule type" value="Genomic_DNA"/>
</dbReference>
<evidence type="ECO:0000313" key="4">
    <source>
        <dbReference type="Proteomes" id="UP000015354"/>
    </source>
</evidence>
<dbReference type="EMBL" id="ATMH01007962">
    <property type="protein sequence ID" value="EPY22997.1"/>
    <property type="molecule type" value="Genomic_DNA"/>
</dbReference>
<name>S9U9H8_9TRYP</name>
<evidence type="ECO:0000313" key="3">
    <source>
        <dbReference type="EMBL" id="EPY32947.1"/>
    </source>
</evidence>
<dbReference type="EMBL" id="ATMH01006670">
    <property type="protein sequence ID" value="EPY25573.1"/>
    <property type="molecule type" value="Genomic_DNA"/>
</dbReference>
<evidence type="ECO:0000313" key="2">
    <source>
        <dbReference type="EMBL" id="EPY25573.1"/>
    </source>
</evidence>